<feature type="domain" description="TonB-dependent receptor plug" evidence="11">
    <location>
        <begin position="114"/>
        <end position="213"/>
    </location>
</feature>
<name>A0A2Z2NUG5_9GAMM</name>
<evidence type="ECO:0000256" key="6">
    <source>
        <dbReference type="ARBA" id="ARBA00023136"/>
    </source>
</evidence>
<dbReference type="AlphaFoldDB" id="A0A2Z2NUG5"/>
<dbReference type="Gene3D" id="2.40.170.20">
    <property type="entry name" value="TonB-dependent receptor, beta-barrel domain"/>
    <property type="match status" value="1"/>
</dbReference>
<dbReference type="RefSeq" id="WP_088920152.1">
    <property type="nucleotide sequence ID" value="NZ_CP018632.1"/>
</dbReference>
<evidence type="ECO:0000313" key="13">
    <source>
        <dbReference type="Proteomes" id="UP000250079"/>
    </source>
</evidence>
<protein>
    <submittedName>
        <fullName evidence="12">Putative TonB-dependent receptor BfrD</fullName>
    </submittedName>
</protein>
<dbReference type="PROSITE" id="PS52016">
    <property type="entry name" value="TONB_DEPENDENT_REC_3"/>
    <property type="match status" value="1"/>
</dbReference>
<dbReference type="InterPro" id="IPR012910">
    <property type="entry name" value="Plug_dom"/>
</dbReference>
<dbReference type="PANTHER" id="PTHR32552:SF83">
    <property type="entry name" value="BLR3904 PROTEIN"/>
    <property type="match status" value="1"/>
</dbReference>
<accession>A0A2Z2NUG5</accession>
<evidence type="ECO:0000256" key="7">
    <source>
        <dbReference type="ARBA" id="ARBA00023237"/>
    </source>
</evidence>
<evidence type="ECO:0000259" key="10">
    <source>
        <dbReference type="Pfam" id="PF00593"/>
    </source>
</evidence>
<dbReference type="Proteomes" id="UP000250079">
    <property type="component" value="Chromosome"/>
</dbReference>
<dbReference type="SUPFAM" id="SSF56935">
    <property type="entry name" value="Porins"/>
    <property type="match status" value="1"/>
</dbReference>
<keyword evidence="13" id="KW-1185">Reference proteome</keyword>
<keyword evidence="5 9" id="KW-0798">TonB box</keyword>
<dbReference type="InterPro" id="IPR037066">
    <property type="entry name" value="Plug_dom_sf"/>
</dbReference>
<dbReference type="InterPro" id="IPR039426">
    <property type="entry name" value="TonB-dep_rcpt-like"/>
</dbReference>
<keyword evidence="2 8" id="KW-0813">Transport</keyword>
<feature type="domain" description="TonB-dependent receptor-like beta-barrel" evidence="10">
    <location>
        <begin position="294"/>
        <end position="781"/>
    </location>
</feature>
<evidence type="ECO:0000256" key="2">
    <source>
        <dbReference type="ARBA" id="ARBA00022448"/>
    </source>
</evidence>
<proteinExistence type="inferred from homology"/>
<keyword evidence="12" id="KW-0675">Receptor</keyword>
<keyword evidence="3 8" id="KW-1134">Transmembrane beta strand</keyword>
<dbReference type="InterPro" id="IPR036942">
    <property type="entry name" value="Beta-barrel_TonB_sf"/>
</dbReference>
<dbReference type="CDD" id="cd01347">
    <property type="entry name" value="ligand_gated_channel"/>
    <property type="match status" value="1"/>
</dbReference>
<comment type="similarity">
    <text evidence="8 9">Belongs to the TonB-dependent receptor family.</text>
</comment>
<evidence type="ECO:0000256" key="5">
    <source>
        <dbReference type="ARBA" id="ARBA00023077"/>
    </source>
</evidence>
<evidence type="ECO:0000256" key="1">
    <source>
        <dbReference type="ARBA" id="ARBA00004571"/>
    </source>
</evidence>
<evidence type="ECO:0000256" key="4">
    <source>
        <dbReference type="ARBA" id="ARBA00022692"/>
    </source>
</evidence>
<dbReference type="EMBL" id="CP018632">
    <property type="protein sequence ID" value="ASJ75212.1"/>
    <property type="molecule type" value="Genomic_DNA"/>
</dbReference>
<dbReference type="GO" id="GO:0015344">
    <property type="term" value="F:siderophore uptake transmembrane transporter activity"/>
    <property type="evidence" value="ECO:0007669"/>
    <property type="project" value="TreeGrafter"/>
</dbReference>
<organism evidence="12 13">
    <name type="scientific">Granulosicoccus antarcticus IMCC3135</name>
    <dbReference type="NCBI Taxonomy" id="1192854"/>
    <lineage>
        <taxon>Bacteria</taxon>
        <taxon>Pseudomonadati</taxon>
        <taxon>Pseudomonadota</taxon>
        <taxon>Gammaproteobacteria</taxon>
        <taxon>Chromatiales</taxon>
        <taxon>Granulosicoccaceae</taxon>
        <taxon>Granulosicoccus</taxon>
    </lineage>
</organism>
<dbReference type="InterPro" id="IPR000531">
    <property type="entry name" value="Beta-barrel_TonB"/>
</dbReference>
<comment type="subcellular location">
    <subcellularLocation>
        <location evidence="1 8">Cell outer membrane</location>
        <topology evidence="1 8">Multi-pass membrane protein</topology>
    </subcellularLocation>
</comment>
<gene>
    <name evidence="12" type="primary">bfrD</name>
    <name evidence="12" type="ORF">IMCC3135_25785</name>
</gene>
<dbReference type="Pfam" id="PF00593">
    <property type="entry name" value="TonB_dep_Rec_b-barrel"/>
    <property type="match status" value="1"/>
</dbReference>
<dbReference type="Pfam" id="PF07715">
    <property type="entry name" value="Plug"/>
    <property type="match status" value="1"/>
</dbReference>
<evidence type="ECO:0000313" key="12">
    <source>
        <dbReference type="EMBL" id="ASJ75212.1"/>
    </source>
</evidence>
<reference evidence="12 13" key="1">
    <citation type="submission" date="2016-12" db="EMBL/GenBank/DDBJ databases">
        <authorList>
            <person name="Song W.-J."/>
            <person name="Kurnit D.M."/>
        </authorList>
    </citation>
    <scope>NUCLEOTIDE SEQUENCE [LARGE SCALE GENOMIC DNA]</scope>
    <source>
        <strain evidence="12 13">IMCC3135</strain>
    </source>
</reference>
<dbReference type="PANTHER" id="PTHR32552">
    <property type="entry name" value="FERRICHROME IRON RECEPTOR-RELATED"/>
    <property type="match status" value="1"/>
</dbReference>
<dbReference type="OrthoDB" id="9790771at2"/>
<sequence>MSKTAVGHALSRASSEIERREVRKPVRLGYSQIPQNSTFNRRSLAVGVSALMCTSLAMAQSQVPEAEPVPDTEETLVLEKLELQDKTSDTNPYAEDGAPYKAKISGDSRHVKDLAETPQTIQVFTQTQLQESGKTDLRDQLSSVPGITLGTGENGNAFGDRYIIRGHEARSDVFVDSLHDPGMTTRESFAVEQVEITKGPSSTFAGRGSTGGAVNSITKQASTDYDFTKLQGGIGSDSYGRLTVDTNQKINEEVAVRANVLLGTSDVPDRDPASEDRTGFALSGIYDTGDRFSVLADVYYLDADDKPDLGTYIVPDGGGPVDNLPVYLQNQDFLTSTVKSGTVRANYEFTDDLRIENSLRYGTTENGYVMTGARGTVLDETDPDAPGGDNVSLSTHQGWQEIDYFADQINLFADKDIGSLLHQFVFSAEFSKTNVKNGVYSIDNTGESNCVTSGRNGASPGYCMYDSSGNLVDDLNNLMGREITRGDYDSDFKISTVSLAAMDTIDFTDRLTGFFGVRMDSFDYTNTLKSTNNETGESTLTKYAYDDVLWNGHLGVVMKVAEEGNVYANFSSSSNINGGESDLGGNCGYGGLCGDNTQVGNSEPETSHNFELGTKWDLFDDKLLATFAVFQMTKSDVMESIGEDDYETLGTLNTGKNRIRGVEFSLAGNLTETVSAVAGFSVMDSEILKSYDEDSVGRVLSNFADKSAFAQLRVEVTPKVVIGGAVTYSSETYAGQPDSAAGYNTDIGQYSYKVPAYTVLDVFSSYEFNKQLSVRLNVGNVTDKDYYLASYRSGAFAYKGDALNTRLTVNYEF</sequence>
<evidence type="ECO:0000256" key="8">
    <source>
        <dbReference type="PROSITE-ProRule" id="PRU01360"/>
    </source>
</evidence>
<evidence type="ECO:0000256" key="3">
    <source>
        <dbReference type="ARBA" id="ARBA00022452"/>
    </source>
</evidence>
<dbReference type="GO" id="GO:0009279">
    <property type="term" value="C:cell outer membrane"/>
    <property type="evidence" value="ECO:0007669"/>
    <property type="project" value="UniProtKB-SubCell"/>
</dbReference>
<dbReference type="Gene3D" id="2.170.130.10">
    <property type="entry name" value="TonB-dependent receptor, plug domain"/>
    <property type="match status" value="1"/>
</dbReference>
<keyword evidence="7 8" id="KW-0998">Cell outer membrane</keyword>
<dbReference type="KEGG" id="gai:IMCC3135_25785"/>
<keyword evidence="4 8" id="KW-0812">Transmembrane</keyword>
<evidence type="ECO:0000256" key="9">
    <source>
        <dbReference type="RuleBase" id="RU003357"/>
    </source>
</evidence>
<keyword evidence="6 8" id="KW-0472">Membrane</keyword>
<evidence type="ECO:0000259" key="11">
    <source>
        <dbReference type="Pfam" id="PF07715"/>
    </source>
</evidence>